<dbReference type="NCBIfam" id="TIGR00022">
    <property type="entry name" value="YhcH/YjgK/YiaL family protein"/>
    <property type="match status" value="1"/>
</dbReference>
<dbReference type="OrthoDB" id="9792756at2"/>
<evidence type="ECO:0000313" key="2">
    <source>
        <dbReference type="Proteomes" id="UP000092971"/>
    </source>
</evidence>
<dbReference type="PANTHER" id="PTHR34986">
    <property type="entry name" value="EVOLVED BETA-GALACTOSIDASE SUBUNIT BETA"/>
    <property type="match status" value="1"/>
</dbReference>
<sequence length="150" mass="17456">MIIDSLENSKLYEALHPGFQKAFRFIREFHQNEKEDGRYEIDGNDVYALVQSYTTLPSDQCKWESHDKYIDIQYIVRGKEIIGYAPRNTLVSSTGYNAEKDITFYENQAGTDIRLTDGMYAILYPWDGHKPKCIYDEASNIKKIVVKVKL</sequence>
<dbReference type="InterPro" id="IPR004375">
    <property type="entry name" value="NanQ/TabA/YiaL"/>
</dbReference>
<protein>
    <recommendedName>
        <fullName evidence="3">YhcH/YjgK/YiaL family protein</fullName>
    </recommendedName>
</protein>
<organism evidence="1 2">
    <name type="scientific">Thermoclostridium stercorarium subsp. thermolacticum DSM 2910</name>
    <dbReference type="NCBI Taxonomy" id="1121336"/>
    <lineage>
        <taxon>Bacteria</taxon>
        <taxon>Bacillati</taxon>
        <taxon>Bacillota</taxon>
        <taxon>Clostridia</taxon>
        <taxon>Eubacteriales</taxon>
        <taxon>Oscillospiraceae</taxon>
        <taxon>Thermoclostridium</taxon>
    </lineage>
</organism>
<dbReference type="RefSeq" id="WP_015358520.1">
    <property type="nucleotide sequence ID" value="NZ_CP014672.1"/>
</dbReference>
<dbReference type="GO" id="GO:0005829">
    <property type="term" value="C:cytosol"/>
    <property type="evidence" value="ECO:0007669"/>
    <property type="project" value="TreeGrafter"/>
</dbReference>
<dbReference type="PANTHER" id="PTHR34986:SF1">
    <property type="entry name" value="PROTEIN YIAL"/>
    <property type="match status" value="1"/>
</dbReference>
<dbReference type="Proteomes" id="UP000092971">
    <property type="component" value="Chromosome"/>
</dbReference>
<dbReference type="AlphaFoldDB" id="A0A1B1YBX1"/>
<dbReference type="SUPFAM" id="SSF51197">
    <property type="entry name" value="Clavaminate synthase-like"/>
    <property type="match status" value="1"/>
</dbReference>
<evidence type="ECO:0000313" key="1">
    <source>
        <dbReference type="EMBL" id="ANW98239.1"/>
    </source>
</evidence>
<evidence type="ECO:0008006" key="3">
    <source>
        <dbReference type="Google" id="ProtNLM"/>
    </source>
</evidence>
<gene>
    <name evidence="1" type="ORF">CSTERTH_03915</name>
</gene>
<dbReference type="Gene3D" id="2.60.120.370">
    <property type="entry name" value="YhcH/YjgK/YiaL"/>
    <property type="match status" value="1"/>
</dbReference>
<name>A0A1B1YBX1_THEST</name>
<dbReference type="Pfam" id="PF04074">
    <property type="entry name" value="DUF386"/>
    <property type="match status" value="1"/>
</dbReference>
<dbReference type="EMBL" id="CP014672">
    <property type="protein sequence ID" value="ANW98239.1"/>
    <property type="molecule type" value="Genomic_DNA"/>
</dbReference>
<proteinExistence type="predicted"/>
<dbReference type="InterPro" id="IPR037012">
    <property type="entry name" value="NanQ/TabA/YiaL_sf"/>
</dbReference>
<accession>A0A1B1YBX1</accession>
<reference evidence="1 2" key="1">
    <citation type="submission" date="2016-02" db="EMBL/GenBank/DDBJ databases">
        <title>Comparison of Clostridium stercorarium subspecies using comparative genomics and transcriptomics.</title>
        <authorList>
            <person name="Schellenberg J."/>
            <person name="Thallinger G."/>
            <person name="Levin D.B."/>
            <person name="Zhang X."/>
            <person name="Alvare G."/>
            <person name="Fristensky B."/>
            <person name="Sparling R."/>
        </authorList>
    </citation>
    <scope>NUCLEOTIDE SEQUENCE [LARGE SCALE GENOMIC DNA]</scope>
    <source>
        <strain evidence="1 2">DSM 2910</strain>
    </source>
</reference>